<evidence type="ECO:0000313" key="2">
    <source>
        <dbReference type="Proteomes" id="UP000828941"/>
    </source>
</evidence>
<sequence>MSKNSSKGKEAVPENEETSKDLVSMKEAMESAKELIKQGSATQGTRAYKERRGISIGSTYNDFESSKNKGGEESGSSTVSKIVTVAAGAAVAVSLVGGLISLLSGSGSDPEPVPEHEKKGKTMVAPGRAPNRMPRDDFQKNPKGYFRGLHAEEKMKKLNGRK</sequence>
<keyword evidence="2" id="KW-1185">Reference proteome</keyword>
<name>A0ACB9QA79_BAUVA</name>
<proteinExistence type="predicted"/>
<gene>
    <name evidence="1" type="ORF">L6164_001900</name>
</gene>
<evidence type="ECO:0000313" key="1">
    <source>
        <dbReference type="EMBL" id="KAI4357989.1"/>
    </source>
</evidence>
<organism evidence="1 2">
    <name type="scientific">Bauhinia variegata</name>
    <name type="common">Purple orchid tree</name>
    <name type="synonym">Phanera variegata</name>
    <dbReference type="NCBI Taxonomy" id="167791"/>
    <lineage>
        <taxon>Eukaryota</taxon>
        <taxon>Viridiplantae</taxon>
        <taxon>Streptophyta</taxon>
        <taxon>Embryophyta</taxon>
        <taxon>Tracheophyta</taxon>
        <taxon>Spermatophyta</taxon>
        <taxon>Magnoliopsida</taxon>
        <taxon>eudicotyledons</taxon>
        <taxon>Gunneridae</taxon>
        <taxon>Pentapetalae</taxon>
        <taxon>rosids</taxon>
        <taxon>fabids</taxon>
        <taxon>Fabales</taxon>
        <taxon>Fabaceae</taxon>
        <taxon>Cercidoideae</taxon>
        <taxon>Cercideae</taxon>
        <taxon>Bauhiniinae</taxon>
        <taxon>Bauhinia</taxon>
    </lineage>
</organism>
<reference evidence="1 2" key="1">
    <citation type="journal article" date="2022" name="DNA Res.">
        <title>Chromosomal-level genome assembly of the orchid tree Bauhinia variegata (Leguminosae; Cercidoideae) supports the allotetraploid origin hypothesis of Bauhinia.</title>
        <authorList>
            <person name="Zhong Y."/>
            <person name="Chen Y."/>
            <person name="Zheng D."/>
            <person name="Pang J."/>
            <person name="Liu Y."/>
            <person name="Luo S."/>
            <person name="Meng S."/>
            <person name="Qian L."/>
            <person name="Wei D."/>
            <person name="Dai S."/>
            <person name="Zhou R."/>
        </authorList>
    </citation>
    <scope>NUCLEOTIDE SEQUENCE [LARGE SCALE GENOMIC DNA]</scope>
    <source>
        <strain evidence="1">BV-YZ2020</strain>
    </source>
</reference>
<comment type="caution">
    <text evidence="1">The sequence shown here is derived from an EMBL/GenBank/DDBJ whole genome shotgun (WGS) entry which is preliminary data.</text>
</comment>
<dbReference type="EMBL" id="CM039426">
    <property type="protein sequence ID" value="KAI4357989.1"/>
    <property type="molecule type" value="Genomic_DNA"/>
</dbReference>
<dbReference type="Proteomes" id="UP000828941">
    <property type="component" value="Chromosome 1"/>
</dbReference>
<protein>
    <submittedName>
        <fullName evidence="1">Uncharacterized protein</fullName>
    </submittedName>
</protein>
<accession>A0ACB9QA79</accession>